<dbReference type="Proteomes" id="UP000275267">
    <property type="component" value="Unassembled WGS sequence"/>
</dbReference>
<name>A0A3L6PU22_PANMI</name>
<protein>
    <submittedName>
        <fullName evidence="3">Subtilisin-like protease SBT1.7</fullName>
    </submittedName>
</protein>
<evidence type="ECO:0000313" key="4">
    <source>
        <dbReference type="Proteomes" id="UP000275267"/>
    </source>
</evidence>
<keyword evidence="4" id="KW-1185">Reference proteome</keyword>
<reference evidence="4" key="1">
    <citation type="journal article" date="2019" name="Nat. Commun.">
        <title>The genome of broomcorn millet.</title>
        <authorList>
            <person name="Zou C."/>
            <person name="Miki D."/>
            <person name="Li D."/>
            <person name="Tang Q."/>
            <person name="Xiao L."/>
            <person name="Rajput S."/>
            <person name="Deng P."/>
            <person name="Jia W."/>
            <person name="Huang R."/>
            <person name="Zhang M."/>
            <person name="Sun Y."/>
            <person name="Hu J."/>
            <person name="Fu X."/>
            <person name="Schnable P.S."/>
            <person name="Li F."/>
            <person name="Zhang H."/>
            <person name="Feng B."/>
            <person name="Zhu X."/>
            <person name="Liu R."/>
            <person name="Schnable J.C."/>
            <person name="Zhu J.-K."/>
            <person name="Zhang H."/>
        </authorList>
    </citation>
    <scope>NUCLEOTIDE SEQUENCE [LARGE SCALE GENOMIC DNA]</scope>
</reference>
<evidence type="ECO:0000256" key="1">
    <source>
        <dbReference type="SAM" id="SignalP"/>
    </source>
</evidence>
<keyword evidence="1" id="KW-0732">Signal</keyword>
<organism evidence="3 4">
    <name type="scientific">Panicum miliaceum</name>
    <name type="common">Proso millet</name>
    <name type="synonym">Broomcorn millet</name>
    <dbReference type="NCBI Taxonomy" id="4540"/>
    <lineage>
        <taxon>Eukaryota</taxon>
        <taxon>Viridiplantae</taxon>
        <taxon>Streptophyta</taxon>
        <taxon>Embryophyta</taxon>
        <taxon>Tracheophyta</taxon>
        <taxon>Spermatophyta</taxon>
        <taxon>Magnoliopsida</taxon>
        <taxon>Liliopsida</taxon>
        <taxon>Poales</taxon>
        <taxon>Poaceae</taxon>
        <taxon>PACMAD clade</taxon>
        <taxon>Panicoideae</taxon>
        <taxon>Panicodae</taxon>
        <taxon>Paniceae</taxon>
        <taxon>Panicinae</taxon>
        <taxon>Panicum</taxon>
        <taxon>Panicum sect. Panicum</taxon>
    </lineage>
</organism>
<comment type="caution">
    <text evidence="3">The sequence shown here is derived from an EMBL/GenBank/DDBJ whole genome shotgun (WGS) entry which is preliminary data.</text>
</comment>
<dbReference type="AlphaFoldDB" id="A0A3L6PU22"/>
<feature type="domain" description="Inhibitor I9" evidence="2">
    <location>
        <begin position="35"/>
        <end position="108"/>
    </location>
</feature>
<dbReference type="GO" id="GO:0006508">
    <property type="term" value="P:proteolysis"/>
    <property type="evidence" value="ECO:0007669"/>
    <property type="project" value="UniProtKB-KW"/>
</dbReference>
<accession>A0A3L6PU22</accession>
<dbReference type="GO" id="GO:0008233">
    <property type="term" value="F:peptidase activity"/>
    <property type="evidence" value="ECO:0007669"/>
    <property type="project" value="UniProtKB-KW"/>
</dbReference>
<feature type="signal peptide" evidence="1">
    <location>
        <begin position="1"/>
        <end position="23"/>
    </location>
</feature>
<dbReference type="InterPro" id="IPR010259">
    <property type="entry name" value="S8pro/Inhibitor_I9"/>
</dbReference>
<feature type="chain" id="PRO_5018255472" evidence="1">
    <location>
        <begin position="24"/>
        <end position="116"/>
    </location>
</feature>
<dbReference type="EMBL" id="PQIB02000015">
    <property type="protein sequence ID" value="RLM65165.1"/>
    <property type="molecule type" value="Genomic_DNA"/>
</dbReference>
<evidence type="ECO:0000259" key="2">
    <source>
        <dbReference type="Pfam" id="PF05922"/>
    </source>
</evidence>
<dbReference type="STRING" id="4540.A0A3L6PU22"/>
<sequence>MESFELSLLRIVIPIVLLASIVAEELPAGDDELQTFIVHVQPAENHVFGTADDRAAWYRSFLPEDGRLLHAYHHVASGFAARLTRRELDAMSAAPGFLAAEPNEVYQLLTTHTPRA</sequence>
<proteinExistence type="predicted"/>
<dbReference type="OrthoDB" id="679819at2759"/>
<dbReference type="Pfam" id="PF05922">
    <property type="entry name" value="Inhibitor_I9"/>
    <property type="match status" value="1"/>
</dbReference>
<dbReference type="Gene3D" id="3.30.70.80">
    <property type="entry name" value="Peptidase S8 propeptide/proteinase inhibitor I9"/>
    <property type="match status" value="1"/>
</dbReference>
<dbReference type="InterPro" id="IPR037045">
    <property type="entry name" value="S8pro/Inhibitor_I9_sf"/>
</dbReference>
<gene>
    <name evidence="3" type="ORF">C2845_PM16G05620</name>
</gene>
<evidence type="ECO:0000313" key="3">
    <source>
        <dbReference type="EMBL" id="RLM65165.1"/>
    </source>
</evidence>